<feature type="non-terminal residue" evidence="2">
    <location>
        <position position="83"/>
    </location>
</feature>
<feature type="domain" description="LysR substrate-binding" evidence="1">
    <location>
        <begin position="2"/>
        <end position="82"/>
    </location>
</feature>
<proteinExistence type="predicted"/>
<feature type="non-terminal residue" evidence="2">
    <location>
        <position position="1"/>
    </location>
</feature>
<sequence length="83" mass="8423">AGDGGALHTGAFATANIALLPAALRALKDARPEIDVVAAENPTGTLMRQLADGTLDLAVVSDYPYGLPSADGITTTVLCEDDL</sequence>
<dbReference type="AlphaFoldDB" id="A0A6G3WJS1"/>
<dbReference type="Pfam" id="PF03466">
    <property type="entry name" value="LysR_substrate"/>
    <property type="match status" value="1"/>
</dbReference>
<dbReference type="Gene3D" id="3.40.190.10">
    <property type="entry name" value="Periplasmic binding protein-like II"/>
    <property type="match status" value="1"/>
</dbReference>
<comment type="caution">
    <text evidence="2">The sequence shown here is derived from an EMBL/GenBank/DDBJ whole genome shotgun (WGS) entry which is preliminary data.</text>
</comment>
<evidence type="ECO:0000313" key="2">
    <source>
        <dbReference type="EMBL" id="NEE05765.1"/>
    </source>
</evidence>
<reference evidence="2" key="1">
    <citation type="submission" date="2020-01" db="EMBL/GenBank/DDBJ databases">
        <title>Insect and environment-associated Actinomycetes.</title>
        <authorList>
            <person name="Currrie C."/>
            <person name="Chevrette M."/>
            <person name="Carlson C."/>
            <person name="Stubbendieck R."/>
            <person name="Wendt-Pienkowski E."/>
        </authorList>
    </citation>
    <scope>NUCLEOTIDE SEQUENCE</scope>
    <source>
        <strain evidence="2">SID7499</strain>
    </source>
</reference>
<dbReference type="InterPro" id="IPR005119">
    <property type="entry name" value="LysR_subst-bd"/>
</dbReference>
<organism evidence="2">
    <name type="scientific">Streptomyces sp. SID7499</name>
    <dbReference type="NCBI Taxonomy" id="2706086"/>
    <lineage>
        <taxon>Bacteria</taxon>
        <taxon>Bacillati</taxon>
        <taxon>Actinomycetota</taxon>
        <taxon>Actinomycetes</taxon>
        <taxon>Kitasatosporales</taxon>
        <taxon>Streptomycetaceae</taxon>
        <taxon>Streptomyces</taxon>
    </lineage>
</organism>
<dbReference type="SUPFAM" id="SSF53850">
    <property type="entry name" value="Periplasmic binding protein-like II"/>
    <property type="match status" value="1"/>
</dbReference>
<accession>A0A6G3WJS1</accession>
<name>A0A6G3WJS1_9ACTN</name>
<gene>
    <name evidence="2" type="ORF">G3M58_04880</name>
</gene>
<protein>
    <submittedName>
        <fullName evidence="2">LysR family transcriptional regulator</fullName>
    </submittedName>
</protein>
<evidence type="ECO:0000259" key="1">
    <source>
        <dbReference type="Pfam" id="PF03466"/>
    </source>
</evidence>
<dbReference type="EMBL" id="JAAGMN010000514">
    <property type="protein sequence ID" value="NEE05765.1"/>
    <property type="molecule type" value="Genomic_DNA"/>
</dbReference>